<protein>
    <submittedName>
        <fullName evidence="1">Uncharacterized protein</fullName>
    </submittedName>
</protein>
<dbReference type="HOGENOM" id="CLU_029138_0_0_1"/>
<dbReference type="PANTHER" id="PTHR42034">
    <property type="entry name" value="CHROMOSOME 7, WHOLE GENOME SHOTGUN SEQUENCE-RELATED"/>
    <property type="match status" value="1"/>
</dbReference>
<accession>A0A0C3CP30</accession>
<evidence type="ECO:0000313" key="2">
    <source>
        <dbReference type="Proteomes" id="UP000054321"/>
    </source>
</evidence>
<organism evidence="1 2">
    <name type="scientific">Oidiodendron maius (strain Zn)</name>
    <dbReference type="NCBI Taxonomy" id="913774"/>
    <lineage>
        <taxon>Eukaryota</taxon>
        <taxon>Fungi</taxon>
        <taxon>Dikarya</taxon>
        <taxon>Ascomycota</taxon>
        <taxon>Pezizomycotina</taxon>
        <taxon>Leotiomycetes</taxon>
        <taxon>Leotiomycetes incertae sedis</taxon>
        <taxon>Myxotrichaceae</taxon>
        <taxon>Oidiodendron</taxon>
    </lineage>
</organism>
<dbReference type="SUPFAM" id="SSF52777">
    <property type="entry name" value="CoA-dependent acyltransferases"/>
    <property type="match status" value="1"/>
</dbReference>
<dbReference type="Gene3D" id="3.30.559.10">
    <property type="entry name" value="Chloramphenicol acetyltransferase-like domain"/>
    <property type="match status" value="1"/>
</dbReference>
<dbReference type="AlphaFoldDB" id="A0A0C3CP30"/>
<keyword evidence="2" id="KW-1185">Reference proteome</keyword>
<proteinExistence type="predicted"/>
<sequence>MGPYERFIWREIRPGTWQRDIDEPEHFYAAVAKLHEGSGRMFFAMTGHISLTVPIAKGESLVDEEKRLENAFQQGWIRLRYEQPTIASRVEYDPATDKFIKTYRACRDHVEQASWLNTTLKPICTGLTSDEWCNSDPPAPKLPTLFILKPQSTDADDSDGLLRRDLVLRSPHDTMDGIGTLHLLNRLIVHISSAYSEVLTPKDLLCDGSESVNLSPPLRVAAAIPPTPSPDERARLQEIAAAKTTRIQERMGIEEMGIPYKQGAVVPGRHQRVEHTLSVEDTRLLLAACKANNVTVTHAFHAGIAIALRDVQDRKETSRRARYSTYLLRNERDHCLTPYNTAMYAAAVYHSSSSSILDVNMIIPSSGDEDADEVSKQKDYIRILYIMRDFYHKSRDDRNHVAIAPYLWADSISSIPEEALRSKLPPPVPPPSSLPSVSISSMGKIDTIITPTNGVLEIYNPWVTGEELRNGFGLFLGTFRDHLCLSGAFNDAWHDQDEAVSFLHRCKEIVFKGLGINF</sequence>
<dbReference type="InterPro" id="IPR023213">
    <property type="entry name" value="CAT-like_dom_sf"/>
</dbReference>
<gene>
    <name evidence="1" type="ORF">OIDMADRAFT_124949</name>
</gene>
<dbReference type="Proteomes" id="UP000054321">
    <property type="component" value="Unassembled WGS sequence"/>
</dbReference>
<reference evidence="2" key="2">
    <citation type="submission" date="2015-01" db="EMBL/GenBank/DDBJ databases">
        <title>Evolutionary Origins and Diversification of the Mycorrhizal Mutualists.</title>
        <authorList>
            <consortium name="DOE Joint Genome Institute"/>
            <consortium name="Mycorrhizal Genomics Consortium"/>
            <person name="Kohler A."/>
            <person name="Kuo A."/>
            <person name="Nagy L.G."/>
            <person name="Floudas D."/>
            <person name="Copeland A."/>
            <person name="Barry K.W."/>
            <person name="Cichocki N."/>
            <person name="Veneault-Fourrey C."/>
            <person name="LaButti K."/>
            <person name="Lindquist E.A."/>
            <person name="Lipzen A."/>
            <person name="Lundell T."/>
            <person name="Morin E."/>
            <person name="Murat C."/>
            <person name="Riley R."/>
            <person name="Ohm R."/>
            <person name="Sun H."/>
            <person name="Tunlid A."/>
            <person name="Henrissat B."/>
            <person name="Grigoriev I.V."/>
            <person name="Hibbett D.S."/>
            <person name="Martin F."/>
        </authorList>
    </citation>
    <scope>NUCLEOTIDE SEQUENCE [LARGE SCALE GENOMIC DNA]</scope>
    <source>
        <strain evidence="2">Zn</strain>
    </source>
</reference>
<dbReference type="EMBL" id="KN832877">
    <property type="protein sequence ID" value="KIN00754.1"/>
    <property type="molecule type" value="Genomic_DNA"/>
</dbReference>
<dbReference type="OrthoDB" id="2548233at2759"/>
<name>A0A0C3CP30_OIDMZ</name>
<reference evidence="1 2" key="1">
    <citation type="submission" date="2014-04" db="EMBL/GenBank/DDBJ databases">
        <authorList>
            <consortium name="DOE Joint Genome Institute"/>
            <person name="Kuo A."/>
            <person name="Martino E."/>
            <person name="Perotto S."/>
            <person name="Kohler A."/>
            <person name="Nagy L.G."/>
            <person name="Floudas D."/>
            <person name="Copeland A."/>
            <person name="Barry K.W."/>
            <person name="Cichocki N."/>
            <person name="Veneault-Fourrey C."/>
            <person name="LaButti K."/>
            <person name="Lindquist E.A."/>
            <person name="Lipzen A."/>
            <person name="Lundell T."/>
            <person name="Morin E."/>
            <person name="Murat C."/>
            <person name="Sun H."/>
            <person name="Tunlid A."/>
            <person name="Henrissat B."/>
            <person name="Grigoriev I.V."/>
            <person name="Hibbett D.S."/>
            <person name="Martin F."/>
            <person name="Nordberg H.P."/>
            <person name="Cantor M.N."/>
            <person name="Hua S.X."/>
        </authorList>
    </citation>
    <scope>NUCLEOTIDE SEQUENCE [LARGE SCALE GENOMIC DNA]</scope>
    <source>
        <strain evidence="1 2">Zn</strain>
    </source>
</reference>
<evidence type="ECO:0000313" key="1">
    <source>
        <dbReference type="EMBL" id="KIN00754.1"/>
    </source>
</evidence>
<dbReference type="Gene3D" id="3.30.559.30">
    <property type="entry name" value="Nonribosomal peptide synthetase, condensation domain"/>
    <property type="match status" value="1"/>
</dbReference>
<dbReference type="PANTHER" id="PTHR42034:SF1">
    <property type="entry name" value="CONDENSATION DOMAIN-CONTAINING PROTEIN"/>
    <property type="match status" value="1"/>
</dbReference>
<dbReference type="InParanoid" id="A0A0C3CP30"/>